<gene>
    <name evidence="1" type="ORF">GBAR_LOCUS14027</name>
</gene>
<accession>A0AA35S7S8</accession>
<reference evidence="1" key="1">
    <citation type="submission" date="2023-03" db="EMBL/GenBank/DDBJ databases">
        <authorList>
            <person name="Steffen K."/>
            <person name="Cardenas P."/>
        </authorList>
    </citation>
    <scope>NUCLEOTIDE SEQUENCE</scope>
</reference>
<sequence length="64" mass="7053">MIITYGEMLGLLPSSSSHLSTLTSLLEPHPCNRTDSTHPGFDWLMSVSFLCTRGDVERTSLISL</sequence>
<comment type="caution">
    <text evidence="1">The sequence shown here is derived from an EMBL/GenBank/DDBJ whole genome shotgun (WGS) entry which is preliminary data.</text>
</comment>
<dbReference type="Proteomes" id="UP001174909">
    <property type="component" value="Unassembled WGS sequence"/>
</dbReference>
<evidence type="ECO:0000313" key="1">
    <source>
        <dbReference type="EMBL" id="CAI8024097.1"/>
    </source>
</evidence>
<name>A0AA35S7S8_GEOBA</name>
<protein>
    <submittedName>
        <fullName evidence="1">Uncharacterized protein</fullName>
    </submittedName>
</protein>
<evidence type="ECO:0000313" key="2">
    <source>
        <dbReference type="Proteomes" id="UP001174909"/>
    </source>
</evidence>
<dbReference type="AlphaFoldDB" id="A0AA35S7S8"/>
<dbReference type="EMBL" id="CASHTH010002051">
    <property type="protein sequence ID" value="CAI8024097.1"/>
    <property type="molecule type" value="Genomic_DNA"/>
</dbReference>
<organism evidence="1 2">
    <name type="scientific">Geodia barretti</name>
    <name type="common">Barrett's horny sponge</name>
    <dbReference type="NCBI Taxonomy" id="519541"/>
    <lineage>
        <taxon>Eukaryota</taxon>
        <taxon>Metazoa</taxon>
        <taxon>Porifera</taxon>
        <taxon>Demospongiae</taxon>
        <taxon>Heteroscleromorpha</taxon>
        <taxon>Tetractinellida</taxon>
        <taxon>Astrophorina</taxon>
        <taxon>Geodiidae</taxon>
        <taxon>Geodia</taxon>
    </lineage>
</organism>
<proteinExistence type="predicted"/>
<feature type="non-terminal residue" evidence="1">
    <location>
        <position position="1"/>
    </location>
</feature>
<keyword evidence="2" id="KW-1185">Reference proteome</keyword>